<evidence type="ECO:0000313" key="2">
    <source>
        <dbReference type="EMBL" id="KIY62373.1"/>
    </source>
</evidence>
<dbReference type="AlphaFoldDB" id="A0A0D7AVG0"/>
<name>A0A0D7AVG0_9AGAR</name>
<gene>
    <name evidence="2" type="ORF">CYLTODRAFT_459050</name>
</gene>
<organism evidence="2 3">
    <name type="scientific">Cylindrobasidium torrendii FP15055 ss-10</name>
    <dbReference type="NCBI Taxonomy" id="1314674"/>
    <lineage>
        <taxon>Eukaryota</taxon>
        <taxon>Fungi</taxon>
        <taxon>Dikarya</taxon>
        <taxon>Basidiomycota</taxon>
        <taxon>Agaricomycotina</taxon>
        <taxon>Agaricomycetes</taxon>
        <taxon>Agaricomycetidae</taxon>
        <taxon>Agaricales</taxon>
        <taxon>Marasmiineae</taxon>
        <taxon>Physalacriaceae</taxon>
        <taxon>Cylindrobasidium</taxon>
    </lineage>
</organism>
<protein>
    <submittedName>
        <fullName evidence="2">Uncharacterized protein</fullName>
    </submittedName>
</protein>
<sequence>MAQKRATKTRGGEKTSDHLDSNPVFTALDRLEAEKRQKKKEKKPQNQPSELVMDDVEDIEDIEDVDQYHTQEDARRAKASTSTLPMDKDVGSPPRLTAAEKGKAPVKVGTLDIPPTPSTPTPATMQKTLAEALSEYRGDDPKPTQQENTDATSGNALMAWVHIGAHGSTYVNLCEPGRT</sequence>
<feature type="region of interest" description="Disordered" evidence="1">
    <location>
        <begin position="1"/>
        <end position="153"/>
    </location>
</feature>
<accession>A0A0D7AVG0</accession>
<reference evidence="2 3" key="1">
    <citation type="journal article" date="2015" name="Fungal Genet. Biol.">
        <title>Evolution of novel wood decay mechanisms in Agaricales revealed by the genome sequences of Fistulina hepatica and Cylindrobasidium torrendii.</title>
        <authorList>
            <person name="Floudas D."/>
            <person name="Held B.W."/>
            <person name="Riley R."/>
            <person name="Nagy L.G."/>
            <person name="Koehler G."/>
            <person name="Ransdell A.S."/>
            <person name="Younus H."/>
            <person name="Chow J."/>
            <person name="Chiniquy J."/>
            <person name="Lipzen A."/>
            <person name="Tritt A."/>
            <person name="Sun H."/>
            <person name="Haridas S."/>
            <person name="LaButti K."/>
            <person name="Ohm R.A."/>
            <person name="Kues U."/>
            <person name="Blanchette R.A."/>
            <person name="Grigoriev I.V."/>
            <person name="Minto R.E."/>
            <person name="Hibbett D.S."/>
        </authorList>
    </citation>
    <scope>NUCLEOTIDE SEQUENCE [LARGE SCALE GENOMIC DNA]</scope>
    <source>
        <strain evidence="2 3">FP15055 ss-10</strain>
    </source>
</reference>
<keyword evidence="3" id="KW-1185">Reference proteome</keyword>
<dbReference type="EMBL" id="KN880791">
    <property type="protein sequence ID" value="KIY62373.1"/>
    <property type="molecule type" value="Genomic_DNA"/>
</dbReference>
<feature type="compositionally biased region" description="Basic and acidic residues" evidence="1">
    <location>
        <begin position="10"/>
        <end position="20"/>
    </location>
</feature>
<proteinExistence type="predicted"/>
<evidence type="ECO:0000313" key="3">
    <source>
        <dbReference type="Proteomes" id="UP000054007"/>
    </source>
</evidence>
<feature type="compositionally biased region" description="Polar residues" evidence="1">
    <location>
        <begin position="143"/>
        <end position="153"/>
    </location>
</feature>
<feature type="compositionally biased region" description="Basic and acidic residues" evidence="1">
    <location>
        <begin position="66"/>
        <end position="76"/>
    </location>
</feature>
<dbReference type="Proteomes" id="UP000054007">
    <property type="component" value="Unassembled WGS sequence"/>
</dbReference>
<feature type="compositionally biased region" description="Acidic residues" evidence="1">
    <location>
        <begin position="52"/>
        <end position="65"/>
    </location>
</feature>
<evidence type="ECO:0000256" key="1">
    <source>
        <dbReference type="SAM" id="MobiDB-lite"/>
    </source>
</evidence>